<keyword evidence="1" id="KW-1133">Transmembrane helix</keyword>
<feature type="transmembrane region" description="Helical" evidence="1">
    <location>
        <begin position="7"/>
        <end position="23"/>
    </location>
</feature>
<organism evidence="2">
    <name type="scientific">viral metagenome</name>
    <dbReference type="NCBI Taxonomy" id="1070528"/>
    <lineage>
        <taxon>unclassified sequences</taxon>
        <taxon>metagenomes</taxon>
        <taxon>organismal metagenomes</taxon>
    </lineage>
</organism>
<feature type="transmembrane region" description="Helical" evidence="1">
    <location>
        <begin position="29"/>
        <end position="50"/>
    </location>
</feature>
<keyword evidence="1" id="KW-0472">Membrane</keyword>
<evidence type="ECO:0000256" key="1">
    <source>
        <dbReference type="SAM" id="Phobius"/>
    </source>
</evidence>
<keyword evidence="1" id="KW-0812">Transmembrane</keyword>
<feature type="transmembrane region" description="Helical" evidence="1">
    <location>
        <begin position="178"/>
        <end position="197"/>
    </location>
</feature>
<sequence>MANMTNAIGTFFWLSFIFMFIKYKIELPVYGNTLFVVIVMIFMYFINMSILQQHCGNVDSFVILKSTLLPWVLIFANMMFVLTKAPSWLTPFSNTFGLLVARFVGCNSAFLEMLTPQEKTNNMLHYVYSDPSLLVNRFTMINFDATIEKLSHIIDKNNVTKIADFKQFVKLKEIVSEWIWYMLTASIAISVSYNSVITSRCTKTTSQYVESHNNAMAETTPEIKPAVYTVT</sequence>
<reference evidence="2" key="1">
    <citation type="journal article" date="2020" name="Nature">
        <title>Giant virus diversity and host interactions through global metagenomics.</title>
        <authorList>
            <person name="Schulz F."/>
            <person name="Roux S."/>
            <person name="Paez-Espino D."/>
            <person name="Jungbluth S."/>
            <person name="Walsh D.A."/>
            <person name="Denef V.J."/>
            <person name="McMahon K.D."/>
            <person name="Konstantinidis K.T."/>
            <person name="Eloe-Fadrosh E.A."/>
            <person name="Kyrpides N.C."/>
            <person name="Woyke T."/>
        </authorList>
    </citation>
    <scope>NUCLEOTIDE SEQUENCE</scope>
    <source>
        <strain evidence="2">GVMAG-M-3300010158-55</strain>
    </source>
</reference>
<evidence type="ECO:0000313" key="2">
    <source>
        <dbReference type="EMBL" id="QHS88556.1"/>
    </source>
</evidence>
<dbReference type="AlphaFoldDB" id="A0A6C0B8X9"/>
<protein>
    <submittedName>
        <fullName evidence="2">Uncharacterized protein</fullName>
    </submittedName>
</protein>
<proteinExistence type="predicted"/>
<name>A0A6C0B8X9_9ZZZZ</name>
<accession>A0A6C0B8X9</accession>
<feature type="transmembrane region" description="Helical" evidence="1">
    <location>
        <begin position="62"/>
        <end position="82"/>
    </location>
</feature>
<dbReference type="EMBL" id="MN739099">
    <property type="protein sequence ID" value="QHS88556.1"/>
    <property type="molecule type" value="Genomic_DNA"/>
</dbReference>